<gene>
    <name evidence="2" type="ORF">NEF87_004539</name>
</gene>
<organism evidence="2 3">
    <name type="scientific">Candidatus Lokiarchaeum ossiferum</name>
    <dbReference type="NCBI Taxonomy" id="2951803"/>
    <lineage>
        <taxon>Archaea</taxon>
        <taxon>Promethearchaeati</taxon>
        <taxon>Promethearchaeota</taxon>
        <taxon>Promethearchaeia</taxon>
        <taxon>Promethearchaeales</taxon>
        <taxon>Promethearchaeaceae</taxon>
        <taxon>Candidatus Lokiarchaeum</taxon>
    </lineage>
</organism>
<keyword evidence="1" id="KW-0812">Transmembrane</keyword>
<feature type="transmembrane region" description="Helical" evidence="1">
    <location>
        <begin position="106"/>
        <end position="123"/>
    </location>
</feature>
<dbReference type="Gene3D" id="1.10.1760.20">
    <property type="match status" value="1"/>
</dbReference>
<keyword evidence="1" id="KW-1133">Transmembrane helix</keyword>
<sequence>MSNLSLESNESLAPLRSSETSKKSRITLDIAGAAIFSALSVVLSLLTTEMLPRMAWGIAYFDPVSIIWLTAFLVFGFRCGIFTAIIGSIGLMFFDPTPFVGPVMKFVATIWLMIVPYFIIQLSKRRTLTGQDMKKKKFYIQSALIAWGIRSVVMIALNYLYIAFVFGGVETIPFYDMSWIGLGMITSNIAIIISVFLLNTIQTIADVFLPYWLIFSTKIYDHFQIY</sequence>
<feature type="transmembrane region" description="Helical" evidence="1">
    <location>
        <begin position="144"/>
        <end position="166"/>
    </location>
</feature>
<proteinExistence type="predicted"/>
<reference evidence="2" key="1">
    <citation type="submission" date="2022-09" db="EMBL/GenBank/DDBJ databases">
        <title>Actin cytoskeleton and complex cell architecture in an #Asgard archaeon.</title>
        <authorList>
            <person name="Ponce Toledo R.I."/>
            <person name="Schleper C."/>
            <person name="Rodrigues Oliveira T."/>
            <person name="Wollweber F."/>
            <person name="Xu J."/>
            <person name="Rittmann S."/>
            <person name="Klingl A."/>
            <person name="Pilhofer M."/>
        </authorList>
    </citation>
    <scope>NUCLEOTIDE SEQUENCE</scope>
    <source>
        <strain evidence="2">B-35</strain>
    </source>
</reference>
<evidence type="ECO:0000313" key="2">
    <source>
        <dbReference type="EMBL" id="UYP48254.1"/>
    </source>
</evidence>
<evidence type="ECO:0008006" key="4">
    <source>
        <dbReference type="Google" id="ProtNLM"/>
    </source>
</evidence>
<accession>A0ABY6I0M3</accession>
<dbReference type="EMBL" id="CP104013">
    <property type="protein sequence ID" value="UYP48254.1"/>
    <property type="molecule type" value="Genomic_DNA"/>
</dbReference>
<protein>
    <recommendedName>
        <fullName evidence="4">ECF transporter S component</fullName>
    </recommendedName>
</protein>
<feature type="transmembrane region" description="Helical" evidence="1">
    <location>
        <begin position="66"/>
        <end position="94"/>
    </location>
</feature>
<keyword evidence="3" id="KW-1185">Reference proteome</keyword>
<keyword evidence="1" id="KW-0472">Membrane</keyword>
<dbReference type="Proteomes" id="UP001208689">
    <property type="component" value="Chromosome"/>
</dbReference>
<feature type="transmembrane region" description="Helical" evidence="1">
    <location>
        <begin position="178"/>
        <end position="198"/>
    </location>
</feature>
<name>A0ABY6I0M3_9ARCH</name>
<evidence type="ECO:0000313" key="3">
    <source>
        <dbReference type="Proteomes" id="UP001208689"/>
    </source>
</evidence>
<evidence type="ECO:0000256" key="1">
    <source>
        <dbReference type="SAM" id="Phobius"/>
    </source>
</evidence>
<feature type="transmembrane region" description="Helical" evidence="1">
    <location>
        <begin position="26"/>
        <end position="46"/>
    </location>
</feature>